<gene>
    <name evidence="1" type="ORF">CDES_09540</name>
</gene>
<proteinExistence type="predicted"/>
<accession>A0A0M4CJ38</accession>
<dbReference type="OrthoDB" id="4408123at2"/>
<keyword evidence="2" id="KW-1185">Reference proteome</keyword>
<sequence>MRSSTSRIRASQIHPRLHNQQWFESKHVSTDGFCDQPAKLNLSHSLYMGLSSGKATLSYRALAEVGLSIRQAWDQGATNLIQSATTLEGVRIDLRTADFLTGIKLPKNRSKTLQGTALEIRIPGAPVTSWLAHPRTFTLLNNHMELRLGSHPRYLVPTANTLIALSAAHHLTSQFITWADDIVKEPLHRRGEEHITSTLLIYRQGFPVAFEPARLALAA</sequence>
<protein>
    <submittedName>
        <fullName evidence="1">Uncharacterized protein</fullName>
    </submittedName>
</protein>
<name>A0A0M4CJ38_9CORY</name>
<reference evidence="1 2" key="1">
    <citation type="submission" date="2014-08" db="EMBL/GenBank/DDBJ databases">
        <title>Complete genome sequence of Corynebacterium deserti GIMN1.010 (=DSM 45689), isolated from desert sand in western China.</title>
        <authorList>
            <person name="Ruckert C."/>
            <person name="Albersmeier A."/>
            <person name="Kalinowski J."/>
        </authorList>
    </citation>
    <scope>NUCLEOTIDE SEQUENCE [LARGE SCALE GENOMIC DNA]</scope>
    <source>
        <strain evidence="1 2">GIMN1.010</strain>
    </source>
</reference>
<dbReference type="EMBL" id="CP009220">
    <property type="protein sequence ID" value="ALC06296.1"/>
    <property type="molecule type" value="Genomic_DNA"/>
</dbReference>
<dbReference type="PATRIC" id="fig|931089.4.peg.1926"/>
<evidence type="ECO:0000313" key="1">
    <source>
        <dbReference type="EMBL" id="ALC06296.1"/>
    </source>
</evidence>
<dbReference type="KEGG" id="cdx:CDES_09540"/>
<dbReference type="AlphaFoldDB" id="A0A0M4CJ38"/>
<organism evidence="1 2">
    <name type="scientific">Corynebacterium deserti GIMN1.010</name>
    <dbReference type="NCBI Taxonomy" id="931089"/>
    <lineage>
        <taxon>Bacteria</taxon>
        <taxon>Bacillati</taxon>
        <taxon>Actinomycetota</taxon>
        <taxon>Actinomycetes</taxon>
        <taxon>Mycobacteriales</taxon>
        <taxon>Corynebacteriaceae</taxon>
        <taxon>Corynebacterium</taxon>
    </lineage>
</organism>
<dbReference type="RefSeq" id="WP_053545251.1">
    <property type="nucleotide sequence ID" value="NZ_CP009220.1"/>
</dbReference>
<dbReference type="Proteomes" id="UP000068067">
    <property type="component" value="Chromosome"/>
</dbReference>
<dbReference type="STRING" id="931089.CDES_09540"/>
<evidence type="ECO:0000313" key="2">
    <source>
        <dbReference type="Proteomes" id="UP000068067"/>
    </source>
</evidence>